<dbReference type="InterPro" id="IPR044180">
    <property type="entry name" value="FKBP18-like"/>
</dbReference>
<keyword evidence="4" id="KW-1185">Reference proteome</keyword>
<name>A0A0K9NXA5_ZOSMR</name>
<evidence type="ECO:0000313" key="4">
    <source>
        <dbReference type="Proteomes" id="UP000036987"/>
    </source>
</evidence>
<dbReference type="EMBL" id="LFYR01001599">
    <property type="protein sequence ID" value="KMZ60657.1"/>
    <property type="molecule type" value="Genomic_DNA"/>
</dbReference>
<gene>
    <name evidence="3" type="ORF">ZOSMA_584G00030</name>
</gene>
<keyword evidence="1" id="KW-0413">Isomerase</keyword>
<organism evidence="3 4">
    <name type="scientific">Zostera marina</name>
    <name type="common">Eelgrass</name>
    <dbReference type="NCBI Taxonomy" id="29655"/>
    <lineage>
        <taxon>Eukaryota</taxon>
        <taxon>Viridiplantae</taxon>
        <taxon>Streptophyta</taxon>
        <taxon>Embryophyta</taxon>
        <taxon>Tracheophyta</taxon>
        <taxon>Spermatophyta</taxon>
        <taxon>Magnoliopsida</taxon>
        <taxon>Liliopsida</taxon>
        <taxon>Zosteraceae</taxon>
        <taxon>Zostera</taxon>
    </lineage>
</organism>
<evidence type="ECO:0000256" key="1">
    <source>
        <dbReference type="PROSITE-ProRule" id="PRU00277"/>
    </source>
</evidence>
<feature type="domain" description="PPIase FKBP-type" evidence="2">
    <location>
        <begin position="1"/>
        <end position="48"/>
    </location>
</feature>
<comment type="catalytic activity">
    <reaction evidence="1">
        <text>[protein]-peptidylproline (omega=180) = [protein]-peptidylproline (omega=0)</text>
        <dbReference type="Rhea" id="RHEA:16237"/>
        <dbReference type="Rhea" id="RHEA-COMP:10747"/>
        <dbReference type="Rhea" id="RHEA-COMP:10748"/>
        <dbReference type="ChEBI" id="CHEBI:83833"/>
        <dbReference type="ChEBI" id="CHEBI:83834"/>
        <dbReference type="EC" id="5.2.1.8"/>
    </reaction>
</comment>
<keyword evidence="1" id="KW-0697">Rotamase</keyword>
<dbReference type="STRING" id="29655.A0A0K9NXA5"/>
<protein>
    <recommendedName>
        <fullName evidence="1">peptidylprolyl isomerase</fullName>
        <ecNumber evidence="1">5.2.1.8</ecNumber>
    </recommendedName>
</protein>
<dbReference type="OrthoDB" id="1902587at2759"/>
<dbReference type="GO" id="GO:0003755">
    <property type="term" value="F:peptidyl-prolyl cis-trans isomerase activity"/>
    <property type="evidence" value="ECO:0007669"/>
    <property type="project" value="UniProtKB-KW"/>
</dbReference>
<dbReference type="SUPFAM" id="SSF54534">
    <property type="entry name" value="FKBP-like"/>
    <property type="match status" value="1"/>
</dbReference>
<dbReference type="InterPro" id="IPR046357">
    <property type="entry name" value="PPIase_dom_sf"/>
</dbReference>
<dbReference type="PROSITE" id="PS50059">
    <property type="entry name" value="FKBP_PPIASE"/>
    <property type="match status" value="1"/>
</dbReference>
<dbReference type="Pfam" id="PF00254">
    <property type="entry name" value="FKBP_C"/>
    <property type="match status" value="1"/>
</dbReference>
<dbReference type="PANTHER" id="PTHR47862">
    <property type="entry name" value="PEPTIDYL-PROLYL CIS-TRANS ISOMERASE FKBP18, CHLOROPLASTIC"/>
    <property type="match status" value="1"/>
</dbReference>
<reference evidence="4" key="1">
    <citation type="journal article" date="2016" name="Nature">
        <title>The genome of the seagrass Zostera marina reveals angiosperm adaptation to the sea.</title>
        <authorList>
            <person name="Olsen J.L."/>
            <person name="Rouze P."/>
            <person name="Verhelst B."/>
            <person name="Lin Y.-C."/>
            <person name="Bayer T."/>
            <person name="Collen J."/>
            <person name="Dattolo E."/>
            <person name="De Paoli E."/>
            <person name="Dittami S."/>
            <person name="Maumus F."/>
            <person name="Michel G."/>
            <person name="Kersting A."/>
            <person name="Lauritano C."/>
            <person name="Lohaus R."/>
            <person name="Toepel M."/>
            <person name="Tonon T."/>
            <person name="Vanneste K."/>
            <person name="Amirebrahimi M."/>
            <person name="Brakel J."/>
            <person name="Bostroem C."/>
            <person name="Chovatia M."/>
            <person name="Grimwood J."/>
            <person name="Jenkins J.W."/>
            <person name="Jueterbock A."/>
            <person name="Mraz A."/>
            <person name="Stam W.T."/>
            <person name="Tice H."/>
            <person name="Bornberg-Bauer E."/>
            <person name="Green P.J."/>
            <person name="Pearson G.A."/>
            <person name="Procaccini G."/>
            <person name="Duarte C.M."/>
            <person name="Schmutz J."/>
            <person name="Reusch T.B.H."/>
            <person name="Van de Peer Y."/>
        </authorList>
    </citation>
    <scope>NUCLEOTIDE SEQUENCE [LARGE SCALE GENOMIC DNA]</scope>
    <source>
        <strain evidence="4">cv. Finnish</strain>
    </source>
</reference>
<dbReference type="EC" id="5.2.1.8" evidence="1"/>
<proteinExistence type="predicted"/>
<sequence length="54" mass="5996">MYSITEGMRVGGERRVIVPSKLGYGQKGMNEIPRGATFELNVQLLKVVQTEEGK</sequence>
<evidence type="ECO:0000313" key="3">
    <source>
        <dbReference type="EMBL" id="KMZ60657.1"/>
    </source>
</evidence>
<dbReference type="PANTHER" id="PTHR47862:SF1">
    <property type="entry name" value="PEPTIDYL-PROLYL CIS-TRANS ISOMERASE FKBP18, CHLOROPLASTIC"/>
    <property type="match status" value="1"/>
</dbReference>
<comment type="caution">
    <text evidence="3">The sequence shown here is derived from an EMBL/GenBank/DDBJ whole genome shotgun (WGS) entry which is preliminary data.</text>
</comment>
<dbReference type="AlphaFoldDB" id="A0A0K9NXA5"/>
<dbReference type="InterPro" id="IPR001179">
    <property type="entry name" value="PPIase_FKBP_dom"/>
</dbReference>
<dbReference type="Gene3D" id="3.10.50.40">
    <property type="match status" value="1"/>
</dbReference>
<dbReference type="Proteomes" id="UP000036987">
    <property type="component" value="Unassembled WGS sequence"/>
</dbReference>
<evidence type="ECO:0000259" key="2">
    <source>
        <dbReference type="PROSITE" id="PS50059"/>
    </source>
</evidence>
<accession>A0A0K9NXA5</accession>